<dbReference type="InterPro" id="IPR058163">
    <property type="entry name" value="LysR-type_TF_proteobact-type"/>
</dbReference>
<protein>
    <recommendedName>
        <fullName evidence="2">LysR substrate-binding domain-containing protein</fullName>
    </recommendedName>
</protein>
<name>A0A101KVQ4_RHILI</name>
<dbReference type="Pfam" id="PF03466">
    <property type="entry name" value="LysR_substrate"/>
    <property type="match status" value="1"/>
</dbReference>
<accession>A0A101KVQ4</accession>
<evidence type="ECO:0000313" key="3">
    <source>
        <dbReference type="EMBL" id="KUM27750.1"/>
    </source>
</evidence>
<dbReference type="PANTHER" id="PTHR30537:SF5">
    <property type="entry name" value="HTH-TYPE TRANSCRIPTIONAL ACTIVATOR TTDR-RELATED"/>
    <property type="match status" value="1"/>
</dbReference>
<dbReference type="AlphaFoldDB" id="A0A101KVQ4"/>
<dbReference type="Gene3D" id="3.40.190.10">
    <property type="entry name" value="Periplasmic binding protein-like II"/>
    <property type="match status" value="2"/>
</dbReference>
<organism evidence="3 4">
    <name type="scientific">Rhizobium loti</name>
    <name type="common">Mesorhizobium loti</name>
    <dbReference type="NCBI Taxonomy" id="381"/>
    <lineage>
        <taxon>Bacteria</taxon>
        <taxon>Pseudomonadati</taxon>
        <taxon>Pseudomonadota</taxon>
        <taxon>Alphaproteobacteria</taxon>
        <taxon>Hyphomicrobiales</taxon>
        <taxon>Phyllobacteriaceae</taxon>
        <taxon>Mesorhizobium</taxon>
    </lineage>
</organism>
<evidence type="ECO:0000259" key="2">
    <source>
        <dbReference type="Pfam" id="PF03466"/>
    </source>
</evidence>
<comment type="similarity">
    <text evidence="1">Belongs to the LysR transcriptional regulatory family.</text>
</comment>
<reference evidence="3 4" key="1">
    <citation type="submission" date="2015-12" db="EMBL/GenBank/DDBJ databases">
        <title>Draft genome sequence of Mesorhizobium sp. UFLA 01-765, a multitolerant efficient symbiont and plant-growth promoting strain isolated from Zn-mining soil using Leucaena leucocephala as a trap plant.</title>
        <authorList>
            <person name="Rangel W.M."/>
            <person name="Thijs S."/>
            <person name="Longatti S.M."/>
            <person name="Moreira F.M."/>
            <person name="Weyens N."/>
            <person name="Vangronsveld J."/>
            <person name="Van Hamme J.D."/>
            <person name="Bottos E.M."/>
            <person name="Rineau F."/>
        </authorList>
    </citation>
    <scope>NUCLEOTIDE SEQUENCE [LARGE SCALE GENOMIC DNA]</scope>
    <source>
        <strain evidence="3 4">UFLA 01-765</strain>
    </source>
</reference>
<dbReference type="InterPro" id="IPR005119">
    <property type="entry name" value="LysR_subst-bd"/>
</dbReference>
<sequence length="217" mass="23769">MFWLAPQLQAFGLSGDACPTRLTTSDNTNGLLAAKNDLLVLYSNGVIPGWQTTLLLNEEMAPMASPELARKLSADPTASFSSLRSKNGPPILNYTRGAPDWVDWRVWFSSLSVGSLKDWRVEMMSTYSQTIGEAIRGNGIALGSIGLLQSELNAGRLVLLSKDILRTNKGYYLCRDDQSSLSEDARRLAAFLIAAADRQRAETVSGPFDDVECKDNF</sequence>
<dbReference type="EMBL" id="LPWA01000068">
    <property type="protein sequence ID" value="KUM27750.1"/>
    <property type="molecule type" value="Genomic_DNA"/>
</dbReference>
<dbReference type="SUPFAM" id="SSF53850">
    <property type="entry name" value="Periplasmic binding protein-like II"/>
    <property type="match status" value="1"/>
</dbReference>
<proteinExistence type="inferred from homology"/>
<dbReference type="PANTHER" id="PTHR30537">
    <property type="entry name" value="HTH-TYPE TRANSCRIPTIONAL REGULATOR"/>
    <property type="match status" value="1"/>
</dbReference>
<feature type="domain" description="LysR substrate-binding" evidence="2">
    <location>
        <begin position="3"/>
        <end position="195"/>
    </location>
</feature>
<evidence type="ECO:0000313" key="4">
    <source>
        <dbReference type="Proteomes" id="UP000053176"/>
    </source>
</evidence>
<evidence type="ECO:0000256" key="1">
    <source>
        <dbReference type="ARBA" id="ARBA00009437"/>
    </source>
</evidence>
<dbReference type="Proteomes" id="UP000053176">
    <property type="component" value="Unassembled WGS sequence"/>
</dbReference>
<comment type="caution">
    <text evidence="3">The sequence shown here is derived from an EMBL/GenBank/DDBJ whole genome shotgun (WGS) entry which is preliminary data.</text>
</comment>
<gene>
    <name evidence="3" type="ORF">AU467_15280</name>
</gene>